<organism evidence="1 2">
    <name type="scientific">Hibiscus sabdariffa</name>
    <name type="common">roselle</name>
    <dbReference type="NCBI Taxonomy" id="183260"/>
    <lineage>
        <taxon>Eukaryota</taxon>
        <taxon>Viridiplantae</taxon>
        <taxon>Streptophyta</taxon>
        <taxon>Embryophyta</taxon>
        <taxon>Tracheophyta</taxon>
        <taxon>Spermatophyta</taxon>
        <taxon>Magnoliopsida</taxon>
        <taxon>eudicotyledons</taxon>
        <taxon>Gunneridae</taxon>
        <taxon>Pentapetalae</taxon>
        <taxon>rosids</taxon>
        <taxon>malvids</taxon>
        <taxon>Malvales</taxon>
        <taxon>Malvaceae</taxon>
        <taxon>Malvoideae</taxon>
        <taxon>Hibiscus</taxon>
    </lineage>
</organism>
<evidence type="ECO:0000313" key="2">
    <source>
        <dbReference type="Proteomes" id="UP001472677"/>
    </source>
</evidence>
<gene>
    <name evidence="1" type="ORF">V6N12_071127</name>
</gene>
<keyword evidence="2" id="KW-1185">Reference proteome</keyword>
<proteinExistence type="predicted"/>
<dbReference type="Proteomes" id="UP001472677">
    <property type="component" value="Unassembled WGS sequence"/>
</dbReference>
<sequence>MVGMDFSMPYTAYNLQPFLVVRRKEWPHFFRFIAANGDWHVIGDYLSGNRDCEPADATCSLLGGLQVLSGAGYSSKHPVPTFRLLPLQVGLHSPPFL</sequence>
<accession>A0ABR2FJ40</accession>
<protein>
    <submittedName>
        <fullName evidence="1">Uncharacterized protein</fullName>
    </submittedName>
</protein>
<name>A0ABR2FJ40_9ROSI</name>
<evidence type="ECO:0000313" key="1">
    <source>
        <dbReference type="EMBL" id="KAK8580876.1"/>
    </source>
</evidence>
<dbReference type="EMBL" id="JBBPBM010000006">
    <property type="protein sequence ID" value="KAK8580876.1"/>
    <property type="molecule type" value="Genomic_DNA"/>
</dbReference>
<reference evidence="1 2" key="1">
    <citation type="journal article" date="2024" name="G3 (Bethesda)">
        <title>Genome assembly of Hibiscus sabdariffa L. provides insights into metabolisms of medicinal natural products.</title>
        <authorList>
            <person name="Kim T."/>
        </authorList>
    </citation>
    <scope>NUCLEOTIDE SEQUENCE [LARGE SCALE GENOMIC DNA]</scope>
    <source>
        <strain evidence="1">TK-2024</strain>
        <tissue evidence="1">Old leaves</tissue>
    </source>
</reference>
<comment type="caution">
    <text evidence="1">The sequence shown here is derived from an EMBL/GenBank/DDBJ whole genome shotgun (WGS) entry which is preliminary data.</text>
</comment>